<protein>
    <recommendedName>
        <fullName evidence="3">Reverse transcriptase</fullName>
    </recommendedName>
</protein>
<dbReference type="Proteomes" id="UP000198211">
    <property type="component" value="Unassembled WGS sequence"/>
</dbReference>
<keyword evidence="2" id="KW-1185">Reference proteome</keyword>
<name>A0A225UKC3_9STRA</name>
<evidence type="ECO:0008006" key="3">
    <source>
        <dbReference type="Google" id="ProtNLM"/>
    </source>
</evidence>
<dbReference type="EMBL" id="NBNE01016106">
    <property type="protein sequence ID" value="OWY93433.1"/>
    <property type="molecule type" value="Genomic_DNA"/>
</dbReference>
<dbReference type="OrthoDB" id="143685at2759"/>
<gene>
    <name evidence="1" type="ORF">PHMEG_00037179</name>
</gene>
<evidence type="ECO:0000313" key="2">
    <source>
        <dbReference type="Proteomes" id="UP000198211"/>
    </source>
</evidence>
<dbReference type="AlphaFoldDB" id="A0A225UKC3"/>
<proteinExistence type="predicted"/>
<sequence length="142" mass="16688">MHSIRVYVEEPDQTDWDDHAEKLMHAMNTSFDATRLDTPFYLLHGYAGPDVAERTAYEWRRKLQRDYDYAHTCAAELQKKAKCTRSAVQTQKWKILSEHLKSGFEVGDSVWLYIPKVLPGLSRKLAHLWYGTFRIELVRDDL</sequence>
<accession>A0A225UKC3</accession>
<organism evidence="1 2">
    <name type="scientific">Phytophthora megakarya</name>
    <dbReference type="NCBI Taxonomy" id="4795"/>
    <lineage>
        <taxon>Eukaryota</taxon>
        <taxon>Sar</taxon>
        <taxon>Stramenopiles</taxon>
        <taxon>Oomycota</taxon>
        <taxon>Peronosporomycetes</taxon>
        <taxon>Peronosporales</taxon>
        <taxon>Peronosporaceae</taxon>
        <taxon>Phytophthora</taxon>
    </lineage>
</organism>
<evidence type="ECO:0000313" key="1">
    <source>
        <dbReference type="EMBL" id="OWY93433.1"/>
    </source>
</evidence>
<reference evidence="2" key="1">
    <citation type="submission" date="2017-03" db="EMBL/GenBank/DDBJ databases">
        <title>Phytopthora megakarya and P. palmivora, two closely related causual agents of cacao black pod achieved similar genome size and gene model numbers by different mechanisms.</title>
        <authorList>
            <person name="Ali S."/>
            <person name="Shao J."/>
            <person name="Larry D.J."/>
            <person name="Kronmiller B."/>
            <person name="Shen D."/>
            <person name="Strem M.D."/>
            <person name="Melnick R.L."/>
            <person name="Guiltinan M.J."/>
            <person name="Tyler B.M."/>
            <person name="Meinhardt L.W."/>
            <person name="Bailey B.A."/>
        </authorList>
    </citation>
    <scope>NUCLEOTIDE SEQUENCE [LARGE SCALE GENOMIC DNA]</scope>
    <source>
        <strain evidence="2">zdho120</strain>
    </source>
</reference>
<comment type="caution">
    <text evidence="1">The sequence shown here is derived from an EMBL/GenBank/DDBJ whole genome shotgun (WGS) entry which is preliminary data.</text>
</comment>